<feature type="compositionally biased region" description="Basic residues" evidence="1">
    <location>
        <begin position="26"/>
        <end position="35"/>
    </location>
</feature>
<reference evidence="2 3" key="1">
    <citation type="submission" date="2024-03" db="EMBL/GenBank/DDBJ databases">
        <title>Adaptation during the transition from Ophiocordyceps entomopathogen to insect associate is accompanied by gene loss and intensified selection.</title>
        <authorList>
            <person name="Ward C.M."/>
            <person name="Onetto C.A."/>
            <person name="Borneman A.R."/>
        </authorList>
    </citation>
    <scope>NUCLEOTIDE SEQUENCE [LARGE SCALE GENOMIC DNA]</scope>
    <source>
        <strain evidence="2">AWRI1</strain>
        <tissue evidence="2">Single Adult Female</tissue>
    </source>
</reference>
<name>A0AAN9TN10_9HEMI</name>
<gene>
    <name evidence="2" type="ORF">V9T40_013156</name>
</gene>
<evidence type="ECO:0000256" key="1">
    <source>
        <dbReference type="SAM" id="MobiDB-lite"/>
    </source>
</evidence>
<comment type="caution">
    <text evidence="2">The sequence shown here is derived from an EMBL/GenBank/DDBJ whole genome shotgun (WGS) entry which is preliminary data.</text>
</comment>
<keyword evidence="3" id="KW-1185">Reference proteome</keyword>
<dbReference type="Proteomes" id="UP001367676">
    <property type="component" value="Unassembled WGS sequence"/>
</dbReference>
<dbReference type="EMBL" id="JBBCAQ010000018">
    <property type="protein sequence ID" value="KAK7595331.1"/>
    <property type="molecule type" value="Genomic_DNA"/>
</dbReference>
<sequence length="187" mass="20909">MSLKYLRVASTVDTTADGKREDKGERKRGRRHSARRPNVLYLEKRRAELPRHLADYLPFGWVSQIHIFRSFGAPVSLASRNTYRTAIPITFAVGSLISVFCYFGAAEPPPAHGTFDVGRAKTRAFAVHDRVAAGNWRLESVRLVRGAGVWRSERKSDDSAGGWLGDVEREMRARNSSNRRDATHGGA</sequence>
<feature type="compositionally biased region" description="Basic and acidic residues" evidence="1">
    <location>
        <begin position="166"/>
        <end position="187"/>
    </location>
</feature>
<feature type="region of interest" description="Disordered" evidence="1">
    <location>
        <begin position="154"/>
        <end position="187"/>
    </location>
</feature>
<dbReference type="AlphaFoldDB" id="A0AAN9TN10"/>
<organism evidence="2 3">
    <name type="scientific">Parthenolecanium corni</name>
    <dbReference type="NCBI Taxonomy" id="536013"/>
    <lineage>
        <taxon>Eukaryota</taxon>
        <taxon>Metazoa</taxon>
        <taxon>Ecdysozoa</taxon>
        <taxon>Arthropoda</taxon>
        <taxon>Hexapoda</taxon>
        <taxon>Insecta</taxon>
        <taxon>Pterygota</taxon>
        <taxon>Neoptera</taxon>
        <taxon>Paraneoptera</taxon>
        <taxon>Hemiptera</taxon>
        <taxon>Sternorrhyncha</taxon>
        <taxon>Coccoidea</taxon>
        <taxon>Coccidae</taxon>
        <taxon>Parthenolecanium</taxon>
    </lineage>
</organism>
<protein>
    <submittedName>
        <fullName evidence="2">Uncharacterized protein</fullName>
    </submittedName>
</protein>
<proteinExistence type="predicted"/>
<evidence type="ECO:0000313" key="3">
    <source>
        <dbReference type="Proteomes" id="UP001367676"/>
    </source>
</evidence>
<feature type="region of interest" description="Disordered" evidence="1">
    <location>
        <begin position="14"/>
        <end position="35"/>
    </location>
</feature>
<accession>A0AAN9TN10</accession>
<evidence type="ECO:0000313" key="2">
    <source>
        <dbReference type="EMBL" id="KAK7595331.1"/>
    </source>
</evidence>
<feature type="compositionally biased region" description="Basic and acidic residues" evidence="1">
    <location>
        <begin position="16"/>
        <end position="25"/>
    </location>
</feature>